<dbReference type="InterPro" id="IPR016181">
    <property type="entry name" value="Acyl_CoA_acyltransferase"/>
</dbReference>
<dbReference type="PROSITE" id="PS51186">
    <property type="entry name" value="GNAT"/>
    <property type="match status" value="1"/>
</dbReference>
<evidence type="ECO:0000313" key="2">
    <source>
        <dbReference type="EMBL" id="MBT1154226.1"/>
    </source>
</evidence>
<keyword evidence="3" id="KW-1185">Reference proteome</keyword>
<name>A0A9X1A6Z9_9HYPH</name>
<dbReference type="Proteomes" id="UP001138921">
    <property type="component" value="Unassembled WGS sequence"/>
</dbReference>
<dbReference type="InterPro" id="IPR000182">
    <property type="entry name" value="GNAT_dom"/>
</dbReference>
<comment type="caution">
    <text evidence="2">The sequence shown here is derived from an EMBL/GenBank/DDBJ whole genome shotgun (WGS) entry which is preliminary data.</text>
</comment>
<gene>
    <name evidence="2" type="ORF">J1C56_01325</name>
</gene>
<dbReference type="Pfam" id="PF00583">
    <property type="entry name" value="Acetyltransf_1"/>
    <property type="match status" value="1"/>
</dbReference>
<dbReference type="AlphaFoldDB" id="A0A9X1A6Z9"/>
<accession>A0A9X1A6Z9</accession>
<dbReference type="GO" id="GO:0016747">
    <property type="term" value="F:acyltransferase activity, transferring groups other than amino-acyl groups"/>
    <property type="evidence" value="ECO:0007669"/>
    <property type="project" value="InterPro"/>
</dbReference>
<reference evidence="2" key="2">
    <citation type="submission" date="2021-03" db="EMBL/GenBank/DDBJ databases">
        <authorList>
            <person name="Artuso I."/>
            <person name="Turrini P."/>
            <person name="Pirolo M."/>
            <person name="Lugli G.A."/>
            <person name="Ventura M."/>
            <person name="Visca P."/>
        </authorList>
    </citation>
    <scope>NUCLEOTIDE SEQUENCE</scope>
    <source>
        <strain evidence="2">LMG 26462</strain>
    </source>
</reference>
<dbReference type="EMBL" id="JAFLWW010000001">
    <property type="protein sequence ID" value="MBT1154226.1"/>
    <property type="molecule type" value="Genomic_DNA"/>
</dbReference>
<reference evidence="2" key="1">
    <citation type="journal article" date="2021" name="Microorganisms">
        <title>Phylogenomic Reconstruction and Metabolic Potential of the Genus Aminobacter.</title>
        <authorList>
            <person name="Artuso I."/>
            <person name="Turrini P."/>
            <person name="Pirolo M."/>
            <person name="Lugli G.A."/>
            <person name="Ventura M."/>
            <person name="Visca P."/>
        </authorList>
    </citation>
    <scope>NUCLEOTIDE SEQUENCE</scope>
    <source>
        <strain evidence="2">LMG 26462</strain>
    </source>
</reference>
<feature type="domain" description="N-acetyltransferase" evidence="1">
    <location>
        <begin position="25"/>
        <end position="166"/>
    </location>
</feature>
<evidence type="ECO:0000313" key="3">
    <source>
        <dbReference type="Proteomes" id="UP001138921"/>
    </source>
</evidence>
<proteinExistence type="predicted"/>
<sequence length="166" mass="18827">MVDLLVTYMEMTEAPVGEPFPAPAPDARVSREHPDRPDYLTLYRAIGEPLQWDHRLRMPSDELQALLGDRATHVYVLRVDGQVAGLCEFIGIGGADVELTNFGLIPQFQGRRLGPYLLDCSLRLIWSLAPSRVWLHTDTNDHTSAQSTYRRAGFKPYMQRVESFPD</sequence>
<dbReference type="CDD" id="cd04301">
    <property type="entry name" value="NAT_SF"/>
    <property type="match status" value="1"/>
</dbReference>
<protein>
    <submittedName>
        <fullName evidence="2">GNAT family N-acetyltransferase</fullName>
    </submittedName>
</protein>
<organism evidence="2 3">
    <name type="scientific">Aminobacter anthyllidis</name>
    <dbReference type="NCBI Taxonomy" id="1035067"/>
    <lineage>
        <taxon>Bacteria</taxon>
        <taxon>Pseudomonadati</taxon>
        <taxon>Pseudomonadota</taxon>
        <taxon>Alphaproteobacteria</taxon>
        <taxon>Hyphomicrobiales</taxon>
        <taxon>Phyllobacteriaceae</taxon>
        <taxon>Aminobacter</taxon>
    </lineage>
</organism>
<dbReference type="SUPFAM" id="SSF55729">
    <property type="entry name" value="Acyl-CoA N-acyltransferases (Nat)"/>
    <property type="match status" value="1"/>
</dbReference>
<dbReference type="Gene3D" id="3.40.630.30">
    <property type="match status" value="1"/>
</dbReference>
<evidence type="ECO:0000259" key="1">
    <source>
        <dbReference type="PROSITE" id="PS51186"/>
    </source>
</evidence>
<dbReference type="RefSeq" id="WP_214385268.1">
    <property type="nucleotide sequence ID" value="NZ_JAFLWW010000001.1"/>
</dbReference>